<dbReference type="InterPro" id="IPR006626">
    <property type="entry name" value="PbH1"/>
</dbReference>
<dbReference type="InterPro" id="IPR001119">
    <property type="entry name" value="SLH_dom"/>
</dbReference>
<dbReference type="SMART" id="SM00710">
    <property type="entry name" value="PbH1"/>
    <property type="match status" value="7"/>
</dbReference>
<dbReference type="SUPFAM" id="SSF49785">
    <property type="entry name" value="Galactose-binding domain-like"/>
    <property type="match status" value="1"/>
</dbReference>
<evidence type="ECO:0000259" key="3">
    <source>
        <dbReference type="PROSITE" id="PS51272"/>
    </source>
</evidence>
<dbReference type="PROSITE" id="PS51272">
    <property type="entry name" value="SLH"/>
    <property type="match status" value="3"/>
</dbReference>
<evidence type="ECO:0000313" key="4">
    <source>
        <dbReference type="EMBL" id="MFC0390827.1"/>
    </source>
</evidence>
<dbReference type="Proteomes" id="UP001589818">
    <property type="component" value="Unassembled WGS sequence"/>
</dbReference>
<sequence>MEELYPMKGYYGKLNKVLLSMMLGFSTLLSVSSFPQSTYAAATFLFASPAGSGSKCTVDAPCSLDGAQAKVRTLNTSMTEDIIVYLRGGTYALTSTFELTSADSGTGGFQVIYEAYPGETPVLSGGQTIADWSLFDSGQNIYRSYVGTELNTRQLYVDGVRATRARGADNPAGFTKTTTGYTAPNTSMSSWGNQSQVEIVGFNAWKSFRCPVSSISGNAVTVQNHCWNNSQLSGTPGLNAIAWFENAYELLDEEGEWYLDRTAGYLYYKPLVGQNMASAVAVAPTLQTLLSGTGTLDEPLQNVQIKGLTFAYATWLQPSTNDGYVPLQAGFTYTGLHASATQDLTKTLGNITFRAAKSVRLERNRFTHLGGAGLVFEYGSQNNTIIGNTFDDISASAILIGDVTPSHVNPADIRERNSHNTVQSNYISHAGAEYYDSPGIFGGYTSYSTIKHNEVANLPYTGISQGWGWGTNSYAQNNQITNNYIHDVMNVLGDGGGIYTLSAQPDSTISGNHLQNMYGSYGGWGIYPDEGSAYFTITNNVVEQTGRWISMWTGTIHDNIVQHNYSDTPSMANACTNCTVTDNTIVRNGSWPAEAQTIMNHAGLEQAYWDLSPLTSHLDHPWPAWDQDGNTSKEWIAPTRGFVRLADTLSSANNAVIGSVYKNDAVIWGPQPVLQGEATSYQLNLKVLKGDRLRFVLNGDGNPDLNTISWNPTLKFDAVPAACEFIKFDVPVQLQSKINTGTREIFVTVQDDTDLTDLVPDAEISEECRSVPGIGVARDFSRMVTYDLQDDEGTFSKTWKVFVTKMSAASGIKGYNLNQEVGDTDKWVTDGSSTKVAGEGSLAISNGSAAYQGRTFQNELLEFEMKSDSAGGVEWPAISIRQKAADKVLWDPVNEGYILVFKPDVIELQRFNGGVRTVFYGNIDGIGGSEGQLPNHVFEMGKKHLVQFGALNTAEGVRLAAYVDGKKIIDYVDSGSGKISSAGYMGVYAYSAPVTLGAVPVIHNLNPEIGDTGKWVTDGSSTKVAGEGSLAVSSGSAAYQGRTFQNELLEFEMKSDSAGGVEWPAISIRQKAADKVLWDPANEGYILVFKPDVIELQRFNAGVRTVFYGNVDGMEGSEGQLPNHVFEMGKKHLVQFGALNTAEGVRLAAYVDGKKIIDYVDSGSGKITSAGYMGVYAYSAPVTLGAVPVIHNLNQEIVDTDKWVTDGSSTKDAGEGSLAVSSGSAAYQGRTFQNELLEFEMKSDSAGGVEWPAISIRQKAADKVLWDPANEGYILVFKPDVIELQRFNAGVRTVFYGNVDGMEGSEGQLPNHVFEMGKKHLVQFGALNTAEGVRLAAYVDGKKIIDYVDTGSGKITSAGYMGVYAYSAPVVLSRVFDTNQGTAGPPPTTPSTPRPGENLALNQPATAFFADGSRARMWTGFEAAKAVDGNTATYALADGEHLWQLQVDLGSVHHIDRIVVKMPENLYATEFDIRTSTDGAAFTTVKQVTGFTSGTSDNKIAETTARYVRVVAVKPDGPDQTGLEMAVSELEVYNPIPTRPLTTTPMPTPTPIPTPAPTPKAIPALDNVIAASVKHELEAALINLINRKPVGEDAQTTQRKATNAAEEAIWKLSELKVNDFVIVDEDTSVFDVEVDSFTDVFASIKAHAGELNAILARLHPKAEPAKVMVTLDLGEQSAKHAEIRLSKEFVQQAKAAGLASIAVMINGVSLTIDVNELLLHGSTTLHVSKQAPSAAEDVTHLKVVSDVYAIEFTNAAKSKVTFAKPVIVKLPIAGTAGVDPDLFSLAKVMDGKLVFYGGRYNPAAKYFEAERHTFSTYAVVENKVIFNDTAGVEAWAGQAIRTAAAKGIIEGRGEGNYAPNDNVTRAEFAVMIVRTFHLEDSTGALAFKDVQANDWYRSSLAAAVKAGIINGRSDDRFAPNETITRAEMAAIAARALTIVKGYKIATNAKAALLPLGDANEIHASLADGIAYAFSKGIVIGSGGSLHPNRSSTRAEAAVMISRLLMQ</sequence>
<dbReference type="InterPro" id="IPR012334">
    <property type="entry name" value="Pectin_lyas_fold"/>
</dbReference>
<protein>
    <submittedName>
        <fullName evidence="4">S-layer homology domain-containing protein</fullName>
    </submittedName>
</protein>
<dbReference type="PROSITE" id="PS50022">
    <property type="entry name" value="FA58C_3"/>
    <property type="match status" value="1"/>
</dbReference>
<dbReference type="InterPro" id="IPR000421">
    <property type="entry name" value="FA58C"/>
</dbReference>
<dbReference type="Gene3D" id="2.60.120.560">
    <property type="entry name" value="Exo-inulinase, domain 1"/>
    <property type="match status" value="3"/>
</dbReference>
<reference evidence="4 5" key="1">
    <citation type="submission" date="2024-09" db="EMBL/GenBank/DDBJ databases">
        <authorList>
            <person name="Sun Q."/>
            <person name="Mori K."/>
        </authorList>
    </citation>
    <scope>NUCLEOTIDE SEQUENCE [LARGE SCALE GENOMIC DNA]</scope>
    <source>
        <strain evidence="4 5">CCM 4839</strain>
    </source>
</reference>
<name>A0ABV6J4U4_9BACL</name>
<dbReference type="EMBL" id="JBHLVF010000010">
    <property type="protein sequence ID" value="MFC0390827.1"/>
    <property type="molecule type" value="Genomic_DNA"/>
</dbReference>
<dbReference type="Pfam" id="PF22633">
    <property type="entry name" value="F5_F8_type_C_2"/>
    <property type="match status" value="1"/>
</dbReference>
<dbReference type="Gene3D" id="2.60.120.260">
    <property type="entry name" value="Galactose-binding domain-like"/>
    <property type="match status" value="1"/>
</dbReference>
<dbReference type="Gene3D" id="2.60.40.2340">
    <property type="match status" value="1"/>
</dbReference>
<accession>A0ABV6J4U4</accession>
<dbReference type="RefSeq" id="WP_204818480.1">
    <property type="nucleotide sequence ID" value="NZ_JANHOF010000004.1"/>
</dbReference>
<dbReference type="InterPro" id="IPR048482">
    <property type="entry name" value="GH141_ins"/>
</dbReference>
<dbReference type="InterPro" id="IPR008979">
    <property type="entry name" value="Galactose-bd-like_sf"/>
</dbReference>
<dbReference type="SUPFAM" id="SSF51126">
    <property type="entry name" value="Pectin lyase-like"/>
    <property type="match status" value="1"/>
</dbReference>
<dbReference type="InterPro" id="IPR011050">
    <property type="entry name" value="Pectin_lyase_fold/virulence"/>
</dbReference>
<dbReference type="Gene3D" id="2.160.20.10">
    <property type="entry name" value="Single-stranded right-handed beta-helix, Pectin lyase-like"/>
    <property type="match status" value="2"/>
</dbReference>
<keyword evidence="5" id="KW-1185">Reference proteome</keyword>
<evidence type="ECO:0000259" key="2">
    <source>
        <dbReference type="PROSITE" id="PS50022"/>
    </source>
</evidence>
<dbReference type="Pfam" id="PF00395">
    <property type="entry name" value="SLH"/>
    <property type="match status" value="3"/>
</dbReference>
<feature type="domain" description="F5/8 type C" evidence="2">
    <location>
        <begin position="1371"/>
        <end position="1535"/>
    </location>
</feature>
<feature type="domain" description="SLH" evidence="3">
    <location>
        <begin position="1883"/>
        <end position="1946"/>
    </location>
</feature>
<dbReference type="PANTHER" id="PTHR36453">
    <property type="entry name" value="SECRETED PROTEIN-RELATED"/>
    <property type="match status" value="1"/>
</dbReference>
<dbReference type="Pfam" id="PF21231">
    <property type="entry name" value="GH141_M"/>
    <property type="match status" value="1"/>
</dbReference>
<proteinExistence type="predicted"/>
<gene>
    <name evidence="4" type="ORF">ACFFJ8_05525</name>
</gene>
<evidence type="ECO:0000313" key="5">
    <source>
        <dbReference type="Proteomes" id="UP001589818"/>
    </source>
</evidence>
<feature type="domain" description="SLH" evidence="3">
    <location>
        <begin position="1952"/>
        <end position="2006"/>
    </location>
</feature>
<dbReference type="PANTHER" id="PTHR36453:SF1">
    <property type="entry name" value="RIGHT HANDED BETA HELIX DOMAIN-CONTAINING PROTEIN"/>
    <property type="match status" value="1"/>
</dbReference>
<feature type="domain" description="SLH" evidence="3">
    <location>
        <begin position="1823"/>
        <end position="1882"/>
    </location>
</feature>
<feature type="region of interest" description="Disordered" evidence="1">
    <location>
        <begin position="1377"/>
        <end position="1399"/>
    </location>
</feature>
<comment type="caution">
    <text evidence="4">The sequence shown here is derived from an EMBL/GenBank/DDBJ whole genome shotgun (WGS) entry which is preliminary data.</text>
</comment>
<feature type="compositionally biased region" description="Pro residues" evidence="1">
    <location>
        <begin position="1384"/>
        <end position="1393"/>
    </location>
</feature>
<organism evidence="4 5">
    <name type="scientific">Paenibacillus mendelii</name>
    <dbReference type="NCBI Taxonomy" id="206163"/>
    <lineage>
        <taxon>Bacteria</taxon>
        <taxon>Bacillati</taxon>
        <taxon>Bacillota</taxon>
        <taxon>Bacilli</taxon>
        <taxon>Bacillales</taxon>
        <taxon>Paenibacillaceae</taxon>
        <taxon>Paenibacillus</taxon>
    </lineage>
</organism>
<evidence type="ECO:0000256" key="1">
    <source>
        <dbReference type="SAM" id="MobiDB-lite"/>
    </source>
</evidence>